<proteinExistence type="predicted"/>
<dbReference type="GO" id="GO:0016020">
    <property type="term" value="C:membrane"/>
    <property type="evidence" value="ECO:0007669"/>
    <property type="project" value="InterPro"/>
</dbReference>
<evidence type="ECO:0000256" key="1">
    <source>
        <dbReference type="ARBA" id="ARBA00023224"/>
    </source>
</evidence>
<protein>
    <submittedName>
        <fullName evidence="4">Methyl-accepting chemotaxis protein</fullName>
    </submittedName>
</protein>
<dbReference type="EMBL" id="CP158568">
    <property type="protein sequence ID" value="XBY43704.1"/>
    <property type="molecule type" value="Genomic_DNA"/>
</dbReference>
<gene>
    <name evidence="4" type="ORF">ABS361_16720</name>
</gene>
<dbReference type="SUPFAM" id="SSF58104">
    <property type="entry name" value="Methyl-accepting chemotaxis protein (MCP) signaling domain"/>
    <property type="match status" value="1"/>
</dbReference>
<dbReference type="InterPro" id="IPR004089">
    <property type="entry name" value="MCPsignal_dom"/>
</dbReference>
<name>A0AAU7X777_9HYPH</name>
<sequence length="444" mass="47099">MLNLLRKSGSSVDSRAVAPVATDHGAAARESAAALDLAQRTVGRVREGLSRWYGHAVEQAVNLGELACLMAWSNGNVRKLTGETVAISSAVEEMARTVQNIADHSAAAQRRSGEAHQLVGSGVGRAQTAGRAMSEISEAFTGLDQRMLLLGKAIEQIGGFAKEIESISSQTKLLALNATIEAARAGEAGRGFAVVAAEVKALSEETSKTTDLIRGQLTELASVMQDMFGAMQVGGAKVRDGTEIFAAVVSDMENIRGCINDVNQGIDSITHMLGDQYIATESAAKNLSEIARLAGQNETDSKSAIDLLRDADRLVGEQINQGEREDVPGHAERRIRADVTTYKKRLAECLVGITPIEASGFANVDPMGPGYSAVVDPAVRDHAAFRALGPLRETMQREGRKVVENVARGDMGKAIEAYMAMDGAAGDAVKRLAELDRSLGRSTR</sequence>
<evidence type="ECO:0000256" key="2">
    <source>
        <dbReference type="PROSITE-ProRule" id="PRU00284"/>
    </source>
</evidence>
<dbReference type="Gene3D" id="1.10.287.950">
    <property type="entry name" value="Methyl-accepting chemotaxis protein"/>
    <property type="match status" value="1"/>
</dbReference>
<dbReference type="SMART" id="SM00283">
    <property type="entry name" value="MA"/>
    <property type="match status" value="1"/>
</dbReference>
<dbReference type="KEGG" id="mflg:ABS361_16720"/>
<evidence type="ECO:0000313" key="4">
    <source>
        <dbReference type="EMBL" id="XBY43704.1"/>
    </source>
</evidence>
<organism evidence="4">
    <name type="scientific">Methyloraptor flagellatus</name>
    <dbReference type="NCBI Taxonomy" id="3162530"/>
    <lineage>
        <taxon>Bacteria</taxon>
        <taxon>Pseudomonadati</taxon>
        <taxon>Pseudomonadota</taxon>
        <taxon>Alphaproteobacteria</taxon>
        <taxon>Hyphomicrobiales</taxon>
        <taxon>Ancalomicrobiaceae</taxon>
        <taxon>Methyloraptor</taxon>
    </lineage>
</organism>
<dbReference type="GO" id="GO:0007165">
    <property type="term" value="P:signal transduction"/>
    <property type="evidence" value="ECO:0007669"/>
    <property type="project" value="UniProtKB-KW"/>
</dbReference>
<dbReference type="PROSITE" id="PS50111">
    <property type="entry name" value="CHEMOTAXIS_TRANSDUC_2"/>
    <property type="match status" value="1"/>
</dbReference>
<dbReference type="PANTHER" id="PTHR32089:SF112">
    <property type="entry name" value="LYSOZYME-LIKE PROTEIN-RELATED"/>
    <property type="match status" value="1"/>
</dbReference>
<dbReference type="Pfam" id="PF00015">
    <property type="entry name" value="MCPsignal"/>
    <property type="match status" value="1"/>
</dbReference>
<dbReference type="RefSeq" id="WP_407048806.1">
    <property type="nucleotide sequence ID" value="NZ_CP158568.1"/>
</dbReference>
<keyword evidence="1 2" id="KW-0807">Transducer</keyword>
<feature type="domain" description="Methyl-accepting transducer" evidence="3">
    <location>
        <begin position="88"/>
        <end position="291"/>
    </location>
</feature>
<dbReference type="AlphaFoldDB" id="A0AAU7X777"/>
<dbReference type="PANTHER" id="PTHR32089">
    <property type="entry name" value="METHYL-ACCEPTING CHEMOTAXIS PROTEIN MCPB"/>
    <property type="match status" value="1"/>
</dbReference>
<evidence type="ECO:0000259" key="3">
    <source>
        <dbReference type="PROSITE" id="PS50111"/>
    </source>
</evidence>
<reference evidence="4" key="1">
    <citation type="submission" date="2024-06" db="EMBL/GenBank/DDBJ databases">
        <title>Methylostella associata gen. nov., sp. nov., a novel Ancalomicrobiaceae-affiliated facultatively methylotrophic bacteria that feed on methanotrophs of the genus Methylococcus.</title>
        <authorList>
            <person name="Saltykova V."/>
            <person name="Danilova O.V."/>
            <person name="Oshkin I.Y."/>
            <person name="Belova S.E."/>
            <person name="Pimenov N.V."/>
            <person name="Dedysh S.N."/>
        </authorList>
    </citation>
    <scope>NUCLEOTIDE SEQUENCE</scope>
    <source>
        <strain evidence="4">S20</strain>
    </source>
</reference>
<accession>A0AAU7X777</accession>